<proteinExistence type="inferred from homology"/>
<evidence type="ECO:0000313" key="5">
    <source>
        <dbReference type="Proteomes" id="UP000775872"/>
    </source>
</evidence>
<dbReference type="OrthoDB" id="3223806at2759"/>
<dbReference type="InterPro" id="IPR050452">
    <property type="entry name" value="Metacaspase"/>
</dbReference>
<name>A0A9N9ZFY4_9HYPO</name>
<dbReference type="InterPro" id="IPR011600">
    <property type="entry name" value="Pept_C14_caspase"/>
</dbReference>
<sequence length="692" mass="76352">MARWALLIGVDLYRTKEGGRWEDKTLTSAVHDVEALSSFLRDSLSPVNIIPLTASASRDPQENRPTESDEESWPTRENIDNALLNIREKAKDGDHVYIHFSGHGTRVGQALALVLYKHTPPYTDYYLGGTLLQVMSEKAGLIITVTLDCCESGSVQRSGISGMNPGARFIDYDSQVAAASFAATPPPLPPSPDNNLRGATVSSREWKVDPKSYNIFTACGEDEIAIEIPIGGIKRGAFSLILGMVLDYGARSTEPFTHDSLYDRLRIEFRSFCPSQTPRRIGSGSTTIFGTVRHDGNAIYPSLYIDKTEAKSRNISPRLYVEEGSSLGVSVGDTYLAIQFGLQAGAPGTSTQLCRVVEVQDNRSRLEKIVSEGEAVRSENWTGWRAKPLRSYSARRVPVLVRQKLEQRLQKPRTDGSWEGIRFAEFEWEEPVSRPCIFSLVLTDSDRLEILDASGVPVTHAPVLEASEPGAAGRILGILQHLVSYKYFETIENPTLPPGTQGSHDVSEKIKLLASAKQLGNDDTGPFEVQEGCYWNLRIRNEFTPRTNKEEEERSVYVLLAWFSPDWQVSNLLPGSGSEGSFTQIAPGKEKDITLKMDLEEEDGGKSECVCKVFITREPSRFHSMFLEPLGEQRSSTLNSADLICNLLDSLTTRGAGDWMTRNYTVTTVAARAHDSNSASANSPATGWPVSS</sequence>
<evidence type="ECO:0000256" key="1">
    <source>
        <dbReference type="ARBA" id="ARBA00009005"/>
    </source>
</evidence>
<dbReference type="EMBL" id="CABFOC020000052">
    <property type="protein sequence ID" value="CAH0054874.1"/>
    <property type="molecule type" value="Genomic_DNA"/>
</dbReference>
<protein>
    <recommendedName>
        <fullName evidence="3">Peptidase C14 caspase domain-containing protein</fullName>
    </recommendedName>
</protein>
<accession>A0A9N9ZFY4</accession>
<feature type="region of interest" description="Disordered" evidence="2">
    <location>
        <begin position="673"/>
        <end position="692"/>
    </location>
</feature>
<dbReference type="PANTHER" id="PTHR48104:SF30">
    <property type="entry name" value="METACASPASE-1"/>
    <property type="match status" value="1"/>
</dbReference>
<dbReference type="PANTHER" id="PTHR48104">
    <property type="entry name" value="METACASPASE-4"/>
    <property type="match status" value="1"/>
</dbReference>
<dbReference type="GO" id="GO:0006508">
    <property type="term" value="P:proteolysis"/>
    <property type="evidence" value="ECO:0007669"/>
    <property type="project" value="InterPro"/>
</dbReference>
<organism evidence="4 5">
    <name type="scientific">Clonostachys solani</name>
    <dbReference type="NCBI Taxonomy" id="160281"/>
    <lineage>
        <taxon>Eukaryota</taxon>
        <taxon>Fungi</taxon>
        <taxon>Dikarya</taxon>
        <taxon>Ascomycota</taxon>
        <taxon>Pezizomycotina</taxon>
        <taxon>Sordariomycetes</taxon>
        <taxon>Hypocreomycetidae</taxon>
        <taxon>Hypocreales</taxon>
        <taxon>Bionectriaceae</taxon>
        <taxon>Clonostachys</taxon>
    </lineage>
</organism>
<evidence type="ECO:0000259" key="3">
    <source>
        <dbReference type="Pfam" id="PF00656"/>
    </source>
</evidence>
<dbReference type="AlphaFoldDB" id="A0A9N9ZFY4"/>
<feature type="domain" description="Peptidase C14 caspase" evidence="3">
    <location>
        <begin position="3"/>
        <end position="268"/>
    </location>
</feature>
<gene>
    <name evidence="4" type="ORF">CSOL1703_00016434</name>
</gene>
<reference evidence="4" key="1">
    <citation type="submission" date="2021-10" db="EMBL/GenBank/DDBJ databases">
        <authorList>
            <person name="Piombo E."/>
        </authorList>
    </citation>
    <scope>NUCLEOTIDE SEQUENCE</scope>
</reference>
<dbReference type="Gene3D" id="3.40.50.1460">
    <property type="match status" value="1"/>
</dbReference>
<evidence type="ECO:0000256" key="2">
    <source>
        <dbReference type="SAM" id="MobiDB-lite"/>
    </source>
</evidence>
<dbReference type="GO" id="GO:0004197">
    <property type="term" value="F:cysteine-type endopeptidase activity"/>
    <property type="evidence" value="ECO:0007669"/>
    <property type="project" value="InterPro"/>
</dbReference>
<feature type="compositionally biased region" description="Polar residues" evidence="2">
    <location>
        <begin position="676"/>
        <end position="692"/>
    </location>
</feature>
<dbReference type="Proteomes" id="UP000775872">
    <property type="component" value="Unassembled WGS sequence"/>
</dbReference>
<dbReference type="GO" id="GO:0005737">
    <property type="term" value="C:cytoplasm"/>
    <property type="evidence" value="ECO:0007669"/>
    <property type="project" value="TreeGrafter"/>
</dbReference>
<comment type="similarity">
    <text evidence="1">Belongs to the peptidase C14B family.</text>
</comment>
<keyword evidence="5" id="KW-1185">Reference proteome</keyword>
<evidence type="ECO:0000313" key="4">
    <source>
        <dbReference type="EMBL" id="CAH0054874.1"/>
    </source>
</evidence>
<comment type="caution">
    <text evidence="4">The sequence shown here is derived from an EMBL/GenBank/DDBJ whole genome shotgun (WGS) entry which is preliminary data.</text>
</comment>
<feature type="compositionally biased region" description="Basic and acidic residues" evidence="2">
    <location>
        <begin position="59"/>
        <end position="77"/>
    </location>
</feature>
<feature type="region of interest" description="Disordered" evidence="2">
    <location>
        <begin position="54"/>
        <end position="77"/>
    </location>
</feature>
<dbReference type="Pfam" id="PF00656">
    <property type="entry name" value="Peptidase_C14"/>
    <property type="match status" value="1"/>
</dbReference>